<comment type="subcellular location">
    <subcellularLocation>
        <location evidence="1">Mitochondrion membrane</location>
    </subcellularLocation>
</comment>
<dbReference type="Gene3D" id="1.10.10.60">
    <property type="entry name" value="Homeodomain-like"/>
    <property type="match status" value="2"/>
</dbReference>
<keyword evidence="2" id="KW-0238">DNA-binding</keyword>
<dbReference type="GO" id="GO:0031966">
    <property type="term" value="C:mitochondrial membrane"/>
    <property type="evidence" value="ECO:0007669"/>
    <property type="project" value="UniProtKB-SubCell"/>
</dbReference>
<dbReference type="OrthoDB" id="125347at2759"/>
<dbReference type="InterPro" id="IPR009057">
    <property type="entry name" value="Homeodomain-like_sf"/>
</dbReference>
<dbReference type="Pfam" id="PF18107">
    <property type="entry name" value="HTH_ABP1_N"/>
    <property type="match status" value="1"/>
</dbReference>
<reference evidence="7 8" key="1">
    <citation type="journal article" date="2011" name="Genome Biol.">
        <title>Comparative genome sequence analysis underscores mycoparasitism as the ancestral life style of Trichoderma.</title>
        <authorList>
            <person name="Kubicek C.P."/>
            <person name="Herrera-Estrella A."/>
            <person name="Seidl-Seiboth V."/>
            <person name="Martinez D.A."/>
            <person name="Druzhinina I.S."/>
            <person name="Thon M."/>
            <person name="Zeilinger S."/>
            <person name="Casas-Flores S."/>
            <person name="Horwitz B.A."/>
            <person name="Mukherjee P.K."/>
            <person name="Mukherjee M."/>
            <person name="Kredics L."/>
            <person name="Alcaraz L.D."/>
            <person name="Aerts A."/>
            <person name="Antal Z."/>
            <person name="Atanasova L."/>
            <person name="Cervantes-Badillo M.G."/>
            <person name="Challacombe J."/>
            <person name="Chertkov O."/>
            <person name="McCluskey K."/>
            <person name="Coulpier F."/>
            <person name="Deshpande N."/>
            <person name="von Doehren H."/>
            <person name="Ebbole D.J."/>
            <person name="Esquivel-Naranjo E.U."/>
            <person name="Fekete E."/>
            <person name="Flipphi M."/>
            <person name="Glaser F."/>
            <person name="Gomez-Rodriguez E.Y."/>
            <person name="Gruber S."/>
            <person name="Han C."/>
            <person name="Henrissat B."/>
            <person name="Hermosa R."/>
            <person name="Hernandez-Onate M."/>
            <person name="Karaffa L."/>
            <person name="Kosti I."/>
            <person name="Le Crom S."/>
            <person name="Lindquist E."/>
            <person name="Lucas S."/>
            <person name="Luebeck M."/>
            <person name="Luebeck P.S."/>
            <person name="Margeot A."/>
            <person name="Metz B."/>
            <person name="Misra M."/>
            <person name="Nevalainen H."/>
            <person name="Omann M."/>
            <person name="Packer N."/>
            <person name="Perrone G."/>
            <person name="Uresti-Rivera E.E."/>
            <person name="Salamov A."/>
            <person name="Schmoll M."/>
            <person name="Seiboth B."/>
            <person name="Shapiro H."/>
            <person name="Sukno S."/>
            <person name="Tamayo-Ramos J.A."/>
            <person name="Tisch D."/>
            <person name="Wiest A."/>
            <person name="Wilkinson H.H."/>
            <person name="Zhang M."/>
            <person name="Coutinho P.M."/>
            <person name="Kenerley C.M."/>
            <person name="Monte E."/>
            <person name="Baker S.E."/>
            <person name="Grigoriev I.V."/>
        </authorList>
    </citation>
    <scope>NUCLEOTIDE SEQUENCE [LARGE SCALE GENOMIC DNA]</scope>
    <source>
        <strain evidence="8">ATCC 20476 / IMI 206040</strain>
    </source>
</reference>
<name>G9NG56_HYPAI</name>
<dbReference type="SUPFAM" id="SSF46689">
    <property type="entry name" value="Homeodomain-like"/>
    <property type="match status" value="2"/>
</dbReference>
<dbReference type="Pfam" id="PF03221">
    <property type="entry name" value="HTH_Tnp_Tc5"/>
    <property type="match status" value="1"/>
</dbReference>
<gene>
    <name evidence="7" type="ORF">TRIATDRAFT_280163</name>
</gene>
<evidence type="ECO:0000256" key="1">
    <source>
        <dbReference type="ARBA" id="ARBA00004325"/>
    </source>
</evidence>
<protein>
    <recommendedName>
        <fullName evidence="6">HTH CENPB-type domain-containing protein</fullName>
    </recommendedName>
</protein>
<organism evidence="7 8">
    <name type="scientific">Hypocrea atroviridis (strain ATCC 20476 / IMI 206040)</name>
    <name type="common">Trichoderma atroviride</name>
    <dbReference type="NCBI Taxonomy" id="452589"/>
    <lineage>
        <taxon>Eukaryota</taxon>
        <taxon>Fungi</taxon>
        <taxon>Dikarya</taxon>
        <taxon>Ascomycota</taxon>
        <taxon>Pezizomycotina</taxon>
        <taxon>Sordariomycetes</taxon>
        <taxon>Hypocreomycetidae</taxon>
        <taxon>Hypocreales</taxon>
        <taxon>Hypocreaceae</taxon>
        <taxon>Trichoderma</taxon>
    </lineage>
</organism>
<dbReference type="STRING" id="452589.G9NG56"/>
<feature type="compositionally biased region" description="Basic and acidic residues" evidence="5">
    <location>
        <begin position="494"/>
        <end position="503"/>
    </location>
</feature>
<dbReference type="SMART" id="SM00674">
    <property type="entry name" value="CENPB"/>
    <property type="match status" value="1"/>
</dbReference>
<evidence type="ECO:0000256" key="4">
    <source>
        <dbReference type="ARBA" id="ARBA00023136"/>
    </source>
</evidence>
<dbReference type="Proteomes" id="UP000005426">
    <property type="component" value="Unassembled WGS sequence"/>
</dbReference>
<dbReference type="EMBL" id="ABDG02000014">
    <property type="protein sequence ID" value="EHK50268.1"/>
    <property type="molecule type" value="Genomic_DNA"/>
</dbReference>
<accession>G9NG56</accession>
<dbReference type="HOGENOM" id="CLU_466955_0_0_1"/>
<feature type="region of interest" description="Disordered" evidence="5">
    <location>
        <begin position="481"/>
        <end position="504"/>
    </location>
</feature>
<keyword evidence="8" id="KW-1185">Reference proteome</keyword>
<keyword evidence="4" id="KW-0472">Membrane</keyword>
<evidence type="ECO:0000256" key="5">
    <source>
        <dbReference type="SAM" id="MobiDB-lite"/>
    </source>
</evidence>
<feature type="domain" description="HTH CENPB-type" evidence="6">
    <location>
        <begin position="296"/>
        <end position="371"/>
    </location>
</feature>
<dbReference type="eggNOG" id="KOG3105">
    <property type="taxonomic scope" value="Eukaryota"/>
</dbReference>
<feature type="compositionally biased region" description="Low complexity" evidence="5">
    <location>
        <begin position="481"/>
        <end position="493"/>
    </location>
</feature>
<proteinExistence type="predicted"/>
<evidence type="ECO:0000256" key="2">
    <source>
        <dbReference type="ARBA" id="ARBA00023125"/>
    </source>
</evidence>
<feature type="region of interest" description="Disordered" evidence="5">
    <location>
        <begin position="192"/>
        <end position="234"/>
    </location>
</feature>
<keyword evidence="3" id="KW-0496">Mitochondrion</keyword>
<dbReference type="InterPro" id="IPR006600">
    <property type="entry name" value="HTH_CenpB_DNA-bd_dom"/>
</dbReference>
<dbReference type="PANTHER" id="PTHR28074">
    <property type="entry name" value="ATP SYNTHASE SUBUNIT K, MITOCHONDRIAL"/>
    <property type="match status" value="1"/>
</dbReference>
<dbReference type="GO" id="GO:0003677">
    <property type="term" value="F:DNA binding"/>
    <property type="evidence" value="ECO:0007669"/>
    <property type="project" value="UniProtKB-KW"/>
</dbReference>
<dbReference type="InterPro" id="IPR021278">
    <property type="entry name" value="ATP19"/>
</dbReference>
<evidence type="ECO:0000313" key="7">
    <source>
        <dbReference type="EMBL" id="EHK50268.1"/>
    </source>
</evidence>
<dbReference type="InterPro" id="IPR041188">
    <property type="entry name" value="HTH_ABP1_N"/>
</dbReference>
<sequence length="584" mass="64897">MAGIATYTIAGRQVGGHYLAMGWLATLFGGAYYAASGPKKPASATAAPPINASSSDEADFINLDCREHNGIGRQLLKPRIDWLRVLMLGASDWWLYLSFNWQASKGYKHIQKTSCLAIPVNAKTLLSRQNRVSNDHRATCCKPPSMAVQQAAQRQQPTRPPISGLPPLAIQRIAEPTCSLCRLWKRTKGRNAITRQPAKGKNHHEMAAAATDPSLVGADGSDLSPSVAGPKERHSLTLDQRRALRRWANNQTIRPSHKACIEWFFAQYGQQISQSTVSHSLSPKYSRLDGDNPQLSGSRLRFGNWPDVEKLVLLWYQQVQAAGRQPTNEELGEKAKSIFSQLPRYKEESPPEFSPGWIHRFKKRYGLLIRRQRRHGDGGINPAEDIDYLADCVPRFMAIQSDTSPAAIREQVLRVVGVESSLNTCALVRDEIIRRLANAHAAPLSALAPVEPTLAQPPPDQPMYEDDDPEVVLQNALRQLQQEEQAAEEQAAAVREERDRQERAAGLQQQVMMAAPPAARAPSDTRYATPGHDISHDLTLTPIHSSEVPMATHDRPLRCPFCVNQRMLRSIKEAVEHMSTHVVV</sequence>
<comment type="caution">
    <text evidence="7">The sequence shown here is derived from an EMBL/GenBank/DDBJ whole genome shotgun (WGS) entry which is preliminary data.</text>
</comment>
<evidence type="ECO:0000313" key="8">
    <source>
        <dbReference type="Proteomes" id="UP000005426"/>
    </source>
</evidence>
<dbReference type="GO" id="GO:0015986">
    <property type="term" value="P:proton motive force-driven ATP synthesis"/>
    <property type="evidence" value="ECO:0007669"/>
    <property type="project" value="TreeGrafter"/>
</dbReference>
<dbReference type="PROSITE" id="PS51253">
    <property type="entry name" value="HTH_CENPB"/>
    <property type="match status" value="1"/>
</dbReference>
<dbReference type="Pfam" id="PF11022">
    <property type="entry name" value="ATP19"/>
    <property type="match status" value="1"/>
</dbReference>
<evidence type="ECO:0000256" key="3">
    <source>
        <dbReference type="ARBA" id="ARBA00023128"/>
    </source>
</evidence>
<dbReference type="PANTHER" id="PTHR28074:SF1">
    <property type="entry name" value="ATP SYNTHASE SUBUNIT K, MITOCHONDRIAL"/>
    <property type="match status" value="1"/>
</dbReference>
<dbReference type="AlphaFoldDB" id="G9NG56"/>
<evidence type="ECO:0000259" key="6">
    <source>
        <dbReference type="PROSITE" id="PS51253"/>
    </source>
</evidence>